<organism evidence="2 3">
    <name type="scientific">Gigaspora margarita</name>
    <dbReference type="NCBI Taxonomy" id="4874"/>
    <lineage>
        <taxon>Eukaryota</taxon>
        <taxon>Fungi</taxon>
        <taxon>Fungi incertae sedis</taxon>
        <taxon>Mucoromycota</taxon>
        <taxon>Glomeromycotina</taxon>
        <taxon>Glomeromycetes</taxon>
        <taxon>Diversisporales</taxon>
        <taxon>Gigasporaceae</taxon>
        <taxon>Gigaspora</taxon>
    </lineage>
</organism>
<comment type="caution">
    <text evidence="2">The sequence shown here is derived from an EMBL/GenBank/DDBJ whole genome shotgun (WGS) entry which is preliminary data.</text>
</comment>
<feature type="compositionally biased region" description="Polar residues" evidence="1">
    <location>
        <begin position="69"/>
        <end position="82"/>
    </location>
</feature>
<dbReference type="EMBL" id="CAJVQB010071828">
    <property type="protein sequence ID" value="CAG8843265.1"/>
    <property type="molecule type" value="Genomic_DNA"/>
</dbReference>
<evidence type="ECO:0000313" key="3">
    <source>
        <dbReference type="Proteomes" id="UP000789901"/>
    </source>
</evidence>
<feature type="compositionally biased region" description="Polar residues" evidence="1">
    <location>
        <begin position="36"/>
        <end position="52"/>
    </location>
</feature>
<dbReference type="Proteomes" id="UP000789901">
    <property type="component" value="Unassembled WGS sequence"/>
</dbReference>
<feature type="region of interest" description="Disordered" evidence="1">
    <location>
        <begin position="1"/>
        <end position="82"/>
    </location>
</feature>
<reference evidence="2 3" key="1">
    <citation type="submission" date="2021-06" db="EMBL/GenBank/DDBJ databases">
        <authorList>
            <person name="Kallberg Y."/>
            <person name="Tangrot J."/>
            <person name="Rosling A."/>
        </authorList>
    </citation>
    <scope>NUCLEOTIDE SEQUENCE [LARGE SCALE GENOMIC DNA]</scope>
    <source>
        <strain evidence="2 3">120-4 pot B 10/14</strain>
    </source>
</reference>
<feature type="non-terminal residue" evidence="2">
    <location>
        <position position="82"/>
    </location>
</feature>
<evidence type="ECO:0000256" key="1">
    <source>
        <dbReference type="SAM" id="MobiDB-lite"/>
    </source>
</evidence>
<feature type="compositionally biased region" description="Basic and acidic residues" evidence="1">
    <location>
        <begin position="1"/>
        <end position="13"/>
    </location>
</feature>
<feature type="non-terminal residue" evidence="2">
    <location>
        <position position="1"/>
    </location>
</feature>
<proteinExistence type="predicted"/>
<protein>
    <submittedName>
        <fullName evidence="2">35717_t:CDS:1</fullName>
    </submittedName>
</protein>
<gene>
    <name evidence="2" type="ORF">GMARGA_LOCUS36447</name>
</gene>
<accession>A0ABN7WYE5</accession>
<sequence length="82" mass="9362">NEKIVFIHGKESTNEEEILVPMPSTLHPKKKKEKNANVSNTQNNDKNSQSSEMDIDENKSQIISEKLSDNYSDNEMPNSQEI</sequence>
<evidence type="ECO:0000313" key="2">
    <source>
        <dbReference type="EMBL" id="CAG8843265.1"/>
    </source>
</evidence>
<keyword evidence="3" id="KW-1185">Reference proteome</keyword>
<name>A0ABN7WYE5_GIGMA</name>